<protein>
    <submittedName>
        <fullName evidence="1">Uncharacterized protein</fullName>
    </submittedName>
</protein>
<evidence type="ECO:0000313" key="2">
    <source>
        <dbReference type="Proteomes" id="UP000747399"/>
    </source>
</evidence>
<keyword evidence="2" id="KW-1185">Reference proteome</keyword>
<proteinExistence type="predicted"/>
<evidence type="ECO:0000313" key="1">
    <source>
        <dbReference type="EMBL" id="GIL53699.1"/>
    </source>
</evidence>
<sequence length="421" mass="48225">MITIDSTPLKCLYVFTLLSLAFASYNETELRLMYGSVVDWVHFSPRVDISRQCRFGHPLRIAYFSRHSGTLWDWIAVADHLGAPWTRVNPGLFQTYGVNTTAATAIWEDLGHMLCHIADILVFSDTIPDARPLLQGGCTTPIILQITNRFDYGISPSDQDVYRQLMSEVATRKHVWWVVNNPYEVLFISQRGIKLPLDRLLLLRPVGVCLLPPPQLIGRERPRVALVQPSGSYHLENTVIAPWVRSQNLTDYVRMYRQHYGGPTVLAHHRGVITVPYQTSVMKMYEGLTAGAVFIIPSPAFFKKLLDTYNNDVMVFCCRDLMRDRPHDWQEFFDWYHKDFINAHIMYDSWEDLYGIISDRAGSSRLIEEKRAIGMEVMQRSRQNTLDGYSSLYRSVSQQACADTGTADVLSQGFVRRPHGL</sequence>
<reference evidence="1" key="1">
    <citation type="journal article" date="2021" name="Proc. Natl. Acad. Sci. U.S.A.">
        <title>Three genomes in the algal genus Volvox reveal the fate of a haploid sex-determining region after a transition to homothallism.</title>
        <authorList>
            <person name="Yamamoto K."/>
            <person name="Hamaji T."/>
            <person name="Kawai-Toyooka H."/>
            <person name="Matsuzaki R."/>
            <person name="Takahashi F."/>
            <person name="Nishimura Y."/>
            <person name="Kawachi M."/>
            <person name="Noguchi H."/>
            <person name="Minakuchi Y."/>
            <person name="Umen J.G."/>
            <person name="Toyoda A."/>
            <person name="Nozaki H."/>
        </authorList>
    </citation>
    <scope>NUCLEOTIDE SEQUENCE</scope>
    <source>
        <strain evidence="1">NIES-3780</strain>
    </source>
</reference>
<organism evidence="1 2">
    <name type="scientific">Volvox africanus</name>
    <dbReference type="NCBI Taxonomy" id="51714"/>
    <lineage>
        <taxon>Eukaryota</taxon>
        <taxon>Viridiplantae</taxon>
        <taxon>Chlorophyta</taxon>
        <taxon>core chlorophytes</taxon>
        <taxon>Chlorophyceae</taxon>
        <taxon>CS clade</taxon>
        <taxon>Chlamydomonadales</taxon>
        <taxon>Volvocaceae</taxon>
        <taxon>Volvox</taxon>
    </lineage>
</organism>
<dbReference type="Proteomes" id="UP000747399">
    <property type="component" value="Unassembled WGS sequence"/>
</dbReference>
<name>A0A8J4B8N8_9CHLO</name>
<dbReference type="EMBL" id="BNCO01000015">
    <property type="protein sequence ID" value="GIL53699.1"/>
    <property type="molecule type" value="Genomic_DNA"/>
</dbReference>
<comment type="caution">
    <text evidence="1">The sequence shown here is derived from an EMBL/GenBank/DDBJ whole genome shotgun (WGS) entry which is preliminary data.</text>
</comment>
<gene>
    <name evidence="1" type="ORF">Vafri_9337</name>
</gene>
<dbReference type="AlphaFoldDB" id="A0A8J4B8N8"/>
<accession>A0A8J4B8N8</accession>